<name>A0A2N5GSN4_9BACI</name>
<dbReference type="PROSITE" id="PS51846">
    <property type="entry name" value="CNNM"/>
    <property type="match status" value="1"/>
</dbReference>
<gene>
    <name evidence="13" type="ORF">CU635_00335</name>
    <name evidence="14" type="ORF">CVD25_18170</name>
</gene>
<feature type="domain" description="CBS" evidence="11">
    <location>
        <begin position="286"/>
        <end position="343"/>
    </location>
</feature>
<evidence type="ECO:0000256" key="4">
    <source>
        <dbReference type="ARBA" id="ARBA00022737"/>
    </source>
</evidence>
<dbReference type="FunFam" id="3.10.580.10:FF:000002">
    <property type="entry name" value="Magnesium/cobalt efflux protein CorC"/>
    <property type="match status" value="1"/>
</dbReference>
<keyword evidence="16" id="KW-1185">Reference proteome</keyword>
<dbReference type="Pfam" id="PF00571">
    <property type="entry name" value="CBS"/>
    <property type="match status" value="2"/>
</dbReference>
<evidence type="ECO:0000256" key="6">
    <source>
        <dbReference type="ARBA" id="ARBA00023122"/>
    </source>
</evidence>
<evidence type="ECO:0000313" key="14">
    <source>
        <dbReference type="EMBL" id="PLR92761.1"/>
    </source>
</evidence>
<dbReference type="InterPro" id="IPR002550">
    <property type="entry name" value="CNNM"/>
</dbReference>
<dbReference type="PROSITE" id="PS51371">
    <property type="entry name" value="CBS"/>
    <property type="match status" value="2"/>
</dbReference>
<evidence type="ECO:0000256" key="9">
    <source>
        <dbReference type="PROSITE-ProRule" id="PRU01193"/>
    </source>
</evidence>
<evidence type="ECO:0000259" key="12">
    <source>
        <dbReference type="PROSITE" id="PS51846"/>
    </source>
</evidence>
<feature type="transmembrane region" description="Helical" evidence="10">
    <location>
        <begin position="100"/>
        <end position="123"/>
    </location>
</feature>
<dbReference type="PANTHER" id="PTHR22777:SF17">
    <property type="entry name" value="UPF0053 PROTEIN SLL0260"/>
    <property type="match status" value="1"/>
</dbReference>
<dbReference type="InterPro" id="IPR005170">
    <property type="entry name" value="Transptr-assoc_dom"/>
</dbReference>
<dbReference type="Proteomes" id="UP000235114">
    <property type="component" value="Unassembled WGS sequence"/>
</dbReference>
<dbReference type="Gene3D" id="3.30.465.10">
    <property type="match status" value="1"/>
</dbReference>
<sequence>MATEILVLIVLIILNAFFAASEIALISLNDNKVKMMADRGDKKAIMLHNLLSEPSRFLATIQIGITLAGFLASAFAAESFAGQLAETLYNLGVPLSRDLLATISVVVITLVLSYFTLVLGELVPKRLALQKAEAIANFAVAPLTFLSKISSPFVKLLTLSTNLIVRMFGVDPNADDEHVTEEEIRMLVDVGKERGTIEEDEKMMINNIFEFNNKTVSDIMTHRTNIVAIPIDYTLKDTVELVSIERYTRFPVYEENIDHIVGILHVKDLIQFVENSEAKKFNLREMIRAPFFVLESKRTDHLFKDMQKNNVHMAIAIDEYGGTDGIVTIEDLIEEIVGNIFDEYDEPLAGDEEIKELGPNTYLMAGTTNLYEVEDIVDRELPTQEYDTLSGFVIGQLGYIPPVEGQPSIETENIVFTVVEMDDKRIMKVKVEVKEETDSPE</sequence>
<dbReference type="RefSeq" id="WP_101575188.1">
    <property type="nucleotide sequence ID" value="NZ_PGVA01000001.1"/>
</dbReference>
<comment type="similarity">
    <text evidence="2">Belongs to the UPF0053 family.</text>
</comment>
<proteinExistence type="inferred from homology"/>
<evidence type="ECO:0000313" key="13">
    <source>
        <dbReference type="EMBL" id="PLR86778.1"/>
    </source>
</evidence>
<dbReference type="OrthoDB" id="9798188at2"/>
<reference evidence="13 15" key="1">
    <citation type="submission" date="2017-11" db="EMBL/GenBank/DDBJ databases">
        <title>Comparitive Functional Genomics of Dry Heat Resistant strains isolated from the Viking Spacecraft.</title>
        <authorList>
            <person name="Seuylemezian A."/>
            <person name="Cooper K."/>
            <person name="Vaishampayan P."/>
        </authorList>
    </citation>
    <scope>NUCLEOTIDE SEQUENCE [LARGE SCALE GENOMIC DNA]</scope>
    <source>
        <strain evidence="13 15">M4.6</strain>
    </source>
</reference>
<dbReference type="InterPro" id="IPR036318">
    <property type="entry name" value="FAD-bd_PCMH-like_sf"/>
</dbReference>
<keyword evidence="5 9" id="KW-1133">Transmembrane helix</keyword>
<keyword evidence="7 9" id="KW-0472">Membrane</keyword>
<reference evidence="14 16" key="2">
    <citation type="submission" date="2017-12" db="EMBL/GenBank/DDBJ databases">
        <title>Comparative Functional Genomics of Dry Heat Resistant strains isolated from the Viking Spacecraft.</title>
        <authorList>
            <person name="Seuylemezian A."/>
            <person name="Cooper K."/>
            <person name="Vaishampayan P."/>
        </authorList>
    </citation>
    <scope>NUCLEOTIDE SEQUENCE [LARGE SCALE GENOMIC DNA]</scope>
    <source>
        <strain evidence="14 16">ATCC 29669</strain>
    </source>
</reference>
<dbReference type="Pfam" id="PF03471">
    <property type="entry name" value="CorC_HlyC"/>
    <property type="match status" value="1"/>
</dbReference>
<evidence type="ECO:0000259" key="11">
    <source>
        <dbReference type="PROSITE" id="PS51371"/>
    </source>
</evidence>
<dbReference type="SUPFAM" id="SSF56176">
    <property type="entry name" value="FAD-binding/transporter-associated domain-like"/>
    <property type="match status" value="1"/>
</dbReference>
<dbReference type="AlphaFoldDB" id="A0A2N5GSN4"/>
<evidence type="ECO:0000313" key="15">
    <source>
        <dbReference type="Proteomes" id="UP000234951"/>
    </source>
</evidence>
<dbReference type="SMART" id="SM01091">
    <property type="entry name" value="CorC_HlyC"/>
    <property type="match status" value="1"/>
</dbReference>
<evidence type="ECO:0000256" key="3">
    <source>
        <dbReference type="ARBA" id="ARBA00022692"/>
    </source>
</evidence>
<dbReference type="SUPFAM" id="SSF54631">
    <property type="entry name" value="CBS-domain pair"/>
    <property type="match status" value="1"/>
</dbReference>
<dbReference type="CDD" id="cd04590">
    <property type="entry name" value="CBS_pair_CorC_HlyC_assoc"/>
    <property type="match status" value="1"/>
</dbReference>
<dbReference type="GO" id="GO:0050660">
    <property type="term" value="F:flavin adenine dinucleotide binding"/>
    <property type="evidence" value="ECO:0007669"/>
    <property type="project" value="InterPro"/>
</dbReference>
<keyword evidence="6 8" id="KW-0129">CBS domain</keyword>
<keyword evidence="3 9" id="KW-0812">Transmembrane</keyword>
<dbReference type="Gene3D" id="3.10.580.10">
    <property type="entry name" value="CBS-domain"/>
    <property type="match status" value="1"/>
</dbReference>
<evidence type="ECO:0000256" key="1">
    <source>
        <dbReference type="ARBA" id="ARBA00004651"/>
    </source>
</evidence>
<protein>
    <submittedName>
        <fullName evidence="13">HlyC/CorC family transporter</fullName>
    </submittedName>
</protein>
<evidence type="ECO:0000256" key="10">
    <source>
        <dbReference type="SAM" id="Phobius"/>
    </source>
</evidence>
<comment type="caution">
    <text evidence="13">The sequence shown here is derived from an EMBL/GenBank/DDBJ whole genome shotgun (WGS) entry which is preliminary data.</text>
</comment>
<dbReference type="PANTHER" id="PTHR22777">
    <property type="entry name" value="HEMOLYSIN-RELATED"/>
    <property type="match status" value="1"/>
</dbReference>
<dbReference type="InterPro" id="IPR044751">
    <property type="entry name" value="Ion_transp-like_CBS"/>
</dbReference>
<comment type="subcellular location">
    <subcellularLocation>
        <location evidence="1">Cell membrane</location>
        <topology evidence="1">Multi-pass membrane protein</topology>
    </subcellularLocation>
</comment>
<keyword evidence="4" id="KW-0677">Repeat</keyword>
<evidence type="ECO:0000256" key="7">
    <source>
        <dbReference type="ARBA" id="ARBA00023136"/>
    </source>
</evidence>
<dbReference type="InterPro" id="IPR000644">
    <property type="entry name" value="CBS_dom"/>
</dbReference>
<dbReference type="Proteomes" id="UP000234951">
    <property type="component" value="Unassembled WGS sequence"/>
</dbReference>
<dbReference type="GO" id="GO:0005886">
    <property type="term" value="C:plasma membrane"/>
    <property type="evidence" value="ECO:0007669"/>
    <property type="project" value="UniProtKB-SubCell"/>
</dbReference>
<evidence type="ECO:0000256" key="2">
    <source>
        <dbReference type="ARBA" id="ARBA00006337"/>
    </source>
</evidence>
<evidence type="ECO:0000256" key="8">
    <source>
        <dbReference type="PROSITE-ProRule" id="PRU00703"/>
    </source>
</evidence>
<dbReference type="InterPro" id="IPR046342">
    <property type="entry name" value="CBS_dom_sf"/>
</dbReference>
<dbReference type="EMBL" id="PGVD01000056">
    <property type="protein sequence ID" value="PLR92761.1"/>
    <property type="molecule type" value="Genomic_DNA"/>
</dbReference>
<dbReference type="Pfam" id="PF01595">
    <property type="entry name" value="CNNM"/>
    <property type="match status" value="1"/>
</dbReference>
<accession>A0A2N5GSN4</accession>
<dbReference type="EMBL" id="PGVA01000001">
    <property type="protein sequence ID" value="PLR86778.1"/>
    <property type="molecule type" value="Genomic_DNA"/>
</dbReference>
<feature type="domain" description="CBS" evidence="11">
    <location>
        <begin position="220"/>
        <end position="279"/>
    </location>
</feature>
<dbReference type="InterPro" id="IPR016169">
    <property type="entry name" value="FAD-bd_PCMH_sub2"/>
</dbReference>
<evidence type="ECO:0000313" key="16">
    <source>
        <dbReference type="Proteomes" id="UP000235114"/>
    </source>
</evidence>
<feature type="transmembrane region" description="Helical" evidence="10">
    <location>
        <begin position="6"/>
        <end position="28"/>
    </location>
</feature>
<feature type="domain" description="CNNM transmembrane" evidence="12">
    <location>
        <begin position="1"/>
        <end position="201"/>
    </location>
</feature>
<feature type="transmembrane region" description="Helical" evidence="10">
    <location>
        <begin position="57"/>
        <end position="80"/>
    </location>
</feature>
<organism evidence="13 15">
    <name type="scientific">Bacillus canaveralius</name>
    <dbReference type="NCBI Taxonomy" id="1403243"/>
    <lineage>
        <taxon>Bacteria</taxon>
        <taxon>Bacillati</taxon>
        <taxon>Bacillota</taxon>
        <taxon>Bacilli</taxon>
        <taxon>Bacillales</taxon>
        <taxon>Bacillaceae</taxon>
        <taxon>Bacillus</taxon>
    </lineage>
</organism>
<evidence type="ECO:0000256" key="5">
    <source>
        <dbReference type="ARBA" id="ARBA00022989"/>
    </source>
</evidence>